<proteinExistence type="predicted"/>
<dbReference type="InterPro" id="IPR056782">
    <property type="entry name" value="HAD_PNKP"/>
</dbReference>
<feature type="domain" description="Polynucleotide kinase PNKP phosphatase" evidence="1">
    <location>
        <begin position="3"/>
        <end position="141"/>
    </location>
</feature>
<organism evidence="2 3">
    <name type="scientific">Mycolicibacterium canariasense</name>
    <name type="common">Mycobacterium canariasense</name>
    <dbReference type="NCBI Taxonomy" id="228230"/>
    <lineage>
        <taxon>Bacteria</taxon>
        <taxon>Bacillati</taxon>
        <taxon>Actinomycetota</taxon>
        <taxon>Actinomycetes</taxon>
        <taxon>Mycobacteriales</taxon>
        <taxon>Mycobacteriaceae</taxon>
        <taxon>Mycolicibacterium</taxon>
    </lineage>
</organism>
<sequence>MAEAVIVDVDGTLCDVSTVRHHIAKRPKNFDAFHAASAQCPPIAQTLDFVERHHRAGRTIVVVTARRYQWEGLTRAWLQRHLTVPFVGPFMRGDDDVRPDVEVKRRIHEILLRDHDYRIVEAIDDNPSIVALWRELGIPTTVVPGWAH</sequence>
<reference evidence="3" key="1">
    <citation type="journal article" date="2016" name="Genome Announc.">
        <title>Draft Genome Sequences of Five Rapidly Growing Mycobacterium Species, M. thermoresistibile, M. fortuitum subsp. acetamidolyticum, M. canariasense, M. brisbanense, and M. novocastrense.</title>
        <authorList>
            <person name="Katahira K."/>
            <person name="Ogura Y."/>
            <person name="Gotoh Y."/>
            <person name="Hayashi T."/>
        </authorList>
    </citation>
    <scope>NUCLEOTIDE SEQUENCE [LARGE SCALE GENOMIC DNA]</scope>
    <source>
        <strain evidence="3">JCM15298</strain>
    </source>
</reference>
<protein>
    <submittedName>
        <fullName evidence="2">Gp87</fullName>
    </submittedName>
</protein>
<dbReference type="SUPFAM" id="SSF56784">
    <property type="entry name" value="HAD-like"/>
    <property type="match status" value="1"/>
</dbReference>
<keyword evidence="3" id="KW-1185">Reference proteome</keyword>
<evidence type="ECO:0000313" key="2">
    <source>
        <dbReference type="EMBL" id="GAS94849.1"/>
    </source>
</evidence>
<dbReference type="STRING" id="228230.RMCC_1815"/>
<name>A0A124E1V7_MYCCR</name>
<dbReference type="Gene3D" id="3.40.50.1000">
    <property type="entry name" value="HAD superfamily/HAD-like"/>
    <property type="match status" value="1"/>
</dbReference>
<dbReference type="Proteomes" id="UP000069443">
    <property type="component" value="Unassembled WGS sequence"/>
</dbReference>
<dbReference type="RefSeq" id="WP_062656050.1">
    <property type="nucleotide sequence ID" value="NZ_BCSY01000035.1"/>
</dbReference>
<dbReference type="InterPro" id="IPR036412">
    <property type="entry name" value="HAD-like_sf"/>
</dbReference>
<comment type="caution">
    <text evidence="2">The sequence shown here is derived from an EMBL/GenBank/DDBJ whole genome shotgun (WGS) entry which is preliminary data.</text>
</comment>
<evidence type="ECO:0000313" key="3">
    <source>
        <dbReference type="Proteomes" id="UP000069443"/>
    </source>
</evidence>
<dbReference type="Pfam" id="PF25109">
    <property type="entry name" value="HAD_PNKP"/>
    <property type="match status" value="1"/>
</dbReference>
<gene>
    <name evidence="2" type="ORF">RMCC_1815</name>
</gene>
<dbReference type="InterPro" id="IPR023214">
    <property type="entry name" value="HAD_sf"/>
</dbReference>
<reference evidence="3" key="2">
    <citation type="submission" date="2016-02" db="EMBL/GenBank/DDBJ databases">
        <title>Draft genome sequence of five rapidly growing Mycobacterium species.</title>
        <authorList>
            <person name="Katahira K."/>
            <person name="Gotou Y."/>
            <person name="Iida K."/>
            <person name="Ogura Y."/>
            <person name="Hayashi T."/>
        </authorList>
    </citation>
    <scope>NUCLEOTIDE SEQUENCE [LARGE SCALE GENOMIC DNA]</scope>
    <source>
        <strain evidence="3">JCM15298</strain>
    </source>
</reference>
<evidence type="ECO:0000259" key="1">
    <source>
        <dbReference type="Pfam" id="PF25109"/>
    </source>
</evidence>
<accession>A0A124E1V7</accession>
<dbReference type="AlphaFoldDB" id="A0A124E1V7"/>
<dbReference type="EMBL" id="BCSY01000035">
    <property type="protein sequence ID" value="GAS94849.1"/>
    <property type="molecule type" value="Genomic_DNA"/>
</dbReference>